<dbReference type="RefSeq" id="XP_009775640.1">
    <property type="nucleotide sequence ID" value="XM_009777338.1"/>
</dbReference>
<proteinExistence type="predicted"/>
<dbReference type="Proteomes" id="UP000189701">
    <property type="component" value="Unplaced"/>
</dbReference>
<name>A0A1U7WMZ8_NICSY</name>
<evidence type="ECO:0000313" key="3">
    <source>
        <dbReference type="RefSeq" id="XP_009775640.1"/>
    </source>
</evidence>
<evidence type="ECO:0000256" key="1">
    <source>
        <dbReference type="SAM" id="MobiDB-lite"/>
    </source>
</evidence>
<feature type="compositionally biased region" description="Polar residues" evidence="1">
    <location>
        <begin position="215"/>
        <end position="224"/>
    </location>
</feature>
<sequence>MAFVSEAFNSQSVGSNALDPIQMVSLPNYIELLQYKACKQTSSGIASVVQTDSSVTCVSESSTSEFWVIDSAVTMANGPQTMATAIGQECNTGRIIGTGRESDGLYYLILAKSNEPASCLPSITCLVTDSLDLLHKRYPESSSILCPVSPLTFVLSSTPYLGSTCFIHNLTPGKDKLAPRALKSTPPPIAPVPPPNPVQPSAAPLLLTYHRRPRPTSSLGNSRPASDFAPTADLSPLSQPIALRKGEALSHPGWRQVMIEEMSTLHASGTWELVPLPSVYMEQPPGFIAHGESRGSVCRLRRSFYGLKQSP</sequence>
<protein>
    <submittedName>
        <fullName evidence="3">Uncharacterized protein LOC104225515</fullName>
    </submittedName>
</protein>
<reference evidence="2" key="1">
    <citation type="journal article" date="2013" name="Genome Biol.">
        <title>Reference genomes and transcriptomes of Nicotiana sylvestris and Nicotiana tomentosiformis.</title>
        <authorList>
            <person name="Sierro N."/>
            <person name="Battey J.N."/>
            <person name="Ouadi S."/>
            <person name="Bovet L."/>
            <person name="Goepfert S."/>
            <person name="Bakaher N."/>
            <person name="Peitsch M.C."/>
            <person name="Ivanov N.V."/>
        </authorList>
    </citation>
    <scope>NUCLEOTIDE SEQUENCE [LARGE SCALE GENOMIC DNA]</scope>
</reference>
<gene>
    <name evidence="3" type="primary">LOC104225515</name>
</gene>
<reference evidence="3" key="2">
    <citation type="submission" date="2025-08" db="UniProtKB">
        <authorList>
            <consortium name="RefSeq"/>
        </authorList>
    </citation>
    <scope>IDENTIFICATION</scope>
    <source>
        <tissue evidence="3">Leaf</tissue>
    </source>
</reference>
<feature type="region of interest" description="Disordered" evidence="1">
    <location>
        <begin position="213"/>
        <end position="233"/>
    </location>
</feature>
<keyword evidence="2" id="KW-1185">Reference proteome</keyword>
<dbReference type="AlphaFoldDB" id="A0A1U7WMZ8"/>
<accession>A0A1U7WMZ8</accession>
<evidence type="ECO:0000313" key="2">
    <source>
        <dbReference type="Proteomes" id="UP000189701"/>
    </source>
</evidence>
<organism evidence="2 3">
    <name type="scientific">Nicotiana sylvestris</name>
    <name type="common">Wood tobacco</name>
    <name type="synonym">South American tobacco</name>
    <dbReference type="NCBI Taxonomy" id="4096"/>
    <lineage>
        <taxon>Eukaryota</taxon>
        <taxon>Viridiplantae</taxon>
        <taxon>Streptophyta</taxon>
        <taxon>Embryophyta</taxon>
        <taxon>Tracheophyta</taxon>
        <taxon>Spermatophyta</taxon>
        <taxon>Magnoliopsida</taxon>
        <taxon>eudicotyledons</taxon>
        <taxon>Gunneridae</taxon>
        <taxon>Pentapetalae</taxon>
        <taxon>asterids</taxon>
        <taxon>lamiids</taxon>
        <taxon>Solanales</taxon>
        <taxon>Solanaceae</taxon>
        <taxon>Nicotianoideae</taxon>
        <taxon>Nicotianeae</taxon>
        <taxon>Nicotiana</taxon>
    </lineage>
</organism>